<dbReference type="InterPro" id="IPR036864">
    <property type="entry name" value="Zn2-C6_fun-type_DNA-bd_sf"/>
</dbReference>
<dbReference type="AlphaFoldDB" id="A0AAD9Y8N1"/>
<keyword evidence="2" id="KW-0479">Metal-binding</keyword>
<dbReference type="Gene3D" id="4.10.240.10">
    <property type="entry name" value="Zn(2)-C6 fungal-type DNA-binding domain"/>
    <property type="match status" value="1"/>
</dbReference>
<comment type="subcellular location">
    <subcellularLocation>
        <location evidence="1">Nucleus</location>
    </subcellularLocation>
</comment>
<dbReference type="GO" id="GO:0008270">
    <property type="term" value="F:zinc ion binding"/>
    <property type="evidence" value="ECO:0007669"/>
    <property type="project" value="InterPro"/>
</dbReference>
<dbReference type="Proteomes" id="UP001281614">
    <property type="component" value="Unassembled WGS sequence"/>
</dbReference>
<dbReference type="GO" id="GO:0003677">
    <property type="term" value="F:DNA binding"/>
    <property type="evidence" value="ECO:0007669"/>
    <property type="project" value="InterPro"/>
</dbReference>
<gene>
    <name evidence="8" type="ORF">CKAH01_06851</name>
</gene>
<protein>
    <submittedName>
        <fullName evidence="8">Fungal specific transcription factor</fullName>
    </submittedName>
</protein>
<evidence type="ECO:0000256" key="2">
    <source>
        <dbReference type="ARBA" id="ARBA00022723"/>
    </source>
</evidence>
<dbReference type="CDD" id="cd12148">
    <property type="entry name" value="fungal_TF_MHR"/>
    <property type="match status" value="1"/>
</dbReference>
<evidence type="ECO:0000313" key="9">
    <source>
        <dbReference type="Proteomes" id="UP001281614"/>
    </source>
</evidence>
<sequence>MSTLFLTPRDRYPSDSKAPQACGSCKRQKRKCDKALPACGLCTRMERRCDYVESAQSAPTADDFAALQLRLAELEGRINDNGTGLSGGGGGLADSSGPSPGSDPSASGPSINDDSPAYPAVEPLWEQQTASQFPPDVFLDMATYEMLNQPVPKPFIEVPAEVLQHLGDGTSVQSSIATYFTTIHPWLPIVSKKRMNMGVALSQGGPDLAMLFLAMKLMTTHPEPDSNMPVAGMPLYRAAKRFMSLLENGGATSLMALQSMLLIAHFEYAHGIYPAAWITAGSCVRYADFLGLPTFQEGNLLLSSPTTWTELEERKRTWWAILILDRFICIGNKKRYLSPDPAENETLPADDEAWDQGRVDRAVHHAISSPAPSPPTSPFPTLCRCALLTAQVLTHVRSRNPPIPDAASLSEALTAALASLPSDLPYLAPRCVLLSSAILLYDFYCCPATPTGRIRTPDETQQQLHAVEGIRRLSGDIADLARDLLLLAASIEDGKKGGGGGESRDIGVISPLALDALYGAANTLAWLVREEGSAECEEAVAVIKQCLVKLGGRWRLAGEYLRMLGEQAFAYDMQEQGHSTIRIR</sequence>
<dbReference type="Pfam" id="PF00172">
    <property type="entry name" value="Zn_clus"/>
    <property type="match status" value="1"/>
</dbReference>
<keyword evidence="5" id="KW-0539">Nucleus</keyword>
<name>A0AAD9Y8N1_COLKA</name>
<accession>A0AAD9Y8N1</accession>
<dbReference type="GO" id="GO:0005634">
    <property type="term" value="C:nucleus"/>
    <property type="evidence" value="ECO:0007669"/>
    <property type="project" value="UniProtKB-SubCell"/>
</dbReference>
<proteinExistence type="predicted"/>
<evidence type="ECO:0000256" key="6">
    <source>
        <dbReference type="SAM" id="MobiDB-lite"/>
    </source>
</evidence>
<feature type="domain" description="Zn(2)-C6 fungal-type" evidence="7">
    <location>
        <begin position="21"/>
        <end position="51"/>
    </location>
</feature>
<evidence type="ECO:0000256" key="4">
    <source>
        <dbReference type="ARBA" id="ARBA00023163"/>
    </source>
</evidence>
<reference evidence="8" key="1">
    <citation type="submission" date="2023-02" db="EMBL/GenBank/DDBJ databases">
        <title>Colletotrichum kahawae CIFC_Que2 genome sequencing and assembly.</title>
        <authorList>
            <person name="Baroncelli R."/>
        </authorList>
    </citation>
    <scope>NUCLEOTIDE SEQUENCE</scope>
    <source>
        <strain evidence="8">CIFC_Que2</strain>
    </source>
</reference>
<dbReference type="PANTHER" id="PTHR47338">
    <property type="entry name" value="ZN(II)2CYS6 TRANSCRIPTION FACTOR (EUROFUNG)-RELATED"/>
    <property type="match status" value="1"/>
</dbReference>
<evidence type="ECO:0000259" key="7">
    <source>
        <dbReference type="PROSITE" id="PS50048"/>
    </source>
</evidence>
<dbReference type="SUPFAM" id="SSF57701">
    <property type="entry name" value="Zn2/Cys6 DNA-binding domain"/>
    <property type="match status" value="1"/>
</dbReference>
<keyword evidence="4" id="KW-0804">Transcription</keyword>
<keyword evidence="9" id="KW-1185">Reference proteome</keyword>
<dbReference type="InterPro" id="IPR050815">
    <property type="entry name" value="TF_fung"/>
</dbReference>
<feature type="compositionally biased region" description="Low complexity" evidence="6">
    <location>
        <begin position="93"/>
        <end position="110"/>
    </location>
</feature>
<feature type="region of interest" description="Disordered" evidence="6">
    <location>
        <begin position="1"/>
        <end position="20"/>
    </location>
</feature>
<evidence type="ECO:0000256" key="1">
    <source>
        <dbReference type="ARBA" id="ARBA00004123"/>
    </source>
</evidence>
<evidence type="ECO:0000313" key="8">
    <source>
        <dbReference type="EMBL" id="KAK2743141.1"/>
    </source>
</evidence>
<dbReference type="PROSITE" id="PS00463">
    <property type="entry name" value="ZN2_CY6_FUNGAL_1"/>
    <property type="match status" value="1"/>
</dbReference>
<dbReference type="GO" id="GO:0006351">
    <property type="term" value="P:DNA-templated transcription"/>
    <property type="evidence" value="ECO:0007669"/>
    <property type="project" value="InterPro"/>
</dbReference>
<evidence type="ECO:0000256" key="3">
    <source>
        <dbReference type="ARBA" id="ARBA00023015"/>
    </source>
</evidence>
<dbReference type="SMART" id="SM00066">
    <property type="entry name" value="GAL4"/>
    <property type="match status" value="1"/>
</dbReference>
<dbReference type="PANTHER" id="PTHR47338:SF20">
    <property type="entry name" value="ZN(II)2CYS6 TRANSCRIPTION FACTOR (EUROFUNG)"/>
    <property type="match status" value="1"/>
</dbReference>
<evidence type="ECO:0000256" key="5">
    <source>
        <dbReference type="ARBA" id="ARBA00023242"/>
    </source>
</evidence>
<feature type="region of interest" description="Disordered" evidence="6">
    <location>
        <begin position="80"/>
        <end position="118"/>
    </location>
</feature>
<dbReference type="CDD" id="cd00067">
    <property type="entry name" value="GAL4"/>
    <property type="match status" value="1"/>
</dbReference>
<organism evidence="8 9">
    <name type="scientific">Colletotrichum kahawae</name>
    <name type="common">Coffee berry disease fungus</name>
    <dbReference type="NCBI Taxonomy" id="34407"/>
    <lineage>
        <taxon>Eukaryota</taxon>
        <taxon>Fungi</taxon>
        <taxon>Dikarya</taxon>
        <taxon>Ascomycota</taxon>
        <taxon>Pezizomycotina</taxon>
        <taxon>Sordariomycetes</taxon>
        <taxon>Hypocreomycetidae</taxon>
        <taxon>Glomerellales</taxon>
        <taxon>Glomerellaceae</taxon>
        <taxon>Colletotrichum</taxon>
        <taxon>Colletotrichum gloeosporioides species complex</taxon>
    </lineage>
</organism>
<dbReference type="InterPro" id="IPR001138">
    <property type="entry name" value="Zn2Cys6_DnaBD"/>
</dbReference>
<dbReference type="PROSITE" id="PS50048">
    <property type="entry name" value="ZN2_CY6_FUNGAL_2"/>
    <property type="match status" value="1"/>
</dbReference>
<dbReference type="InterPro" id="IPR007219">
    <property type="entry name" value="XnlR_reg_dom"/>
</dbReference>
<dbReference type="SMART" id="SM00906">
    <property type="entry name" value="Fungal_trans"/>
    <property type="match status" value="1"/>
</dbReference>
<keyword evidence="3" id="KW-0805">Transcription regulation</keyword>
<dbReference type="GO" id="GO:0000981">
    <property type="term" value="F:DNA-binding transcription factor activity, RNA polymerase II-specific"/>
    <property type="evidence" value="ECO:0007669"/>
    <property type="project" value="InterPro"/>
</dbReference>
<dbReference type="Pfam" id="PF04082">
    <property type="entry name" value="Fungal_trans"/>
    <property type="match status" value="1"/>
</dbReference>
<dbReference type="EMBL" id="VYYT01000322">
    <property type="protein sequence ID" value="KAK2743141.1"/>
    <property type="molecule type" value="Genomic_DNA"/>
</dbReference>
<comment type="caution">
    <text evidence="8">The sequence shown here is derived from an EMBL/GenBank/DDBJ whole genome shotgun (WGS) entry which is preliminary data.</text>
</comment>